<dbReference type="Pfam" id="PF00023">
    <property type="entry name" value="Ank"/>
    <property type="match status" value="1"/>
</dbReference>
<dbReference type="PANTHER" id="PTHR24161">
    <property type="entry name" value="ANK_REP_REGION DOMAIN-CONTAINING PROTEIN-RELATED"/>
    <property type="match status" value="1"/>
</dbReference>
<keyword evidence="5" id="KW-0472">Membrane</keyword>
<feature type="repeat" description="ANK" evidence="3">
    <location>
        <begin position="123"/>
        <end position="155"/>
    </location>
</feature>
<dbReference type="Pfam" id="PF12796">
    <property type="entry name" value="Ank_2"/>
    <property type="match status" value="2"/>
</dbReference>
<organism evidence="6 7">
    <name type="scientific">Paralvinella palmiformis</name>
    <dbReference type="NCBI Taxonomy" id="53620"/>
    <lineage>
        <taxon>Eukaryota</taxon>
        <taxon>Metazoa</taxon>
        <taxon>Spiralia</taxon>
        <taxon>Lophotrochozoa</taxon>
        <taxon>Annelida</taxon>
        <taxon>Polychaeta</taxon>
        <taxon>Sedentaria</taxon>
        <taxon>Canalipalpata</taxon>
        <taxon>Terebellida</taxon>
        <taxon>Terebelliformia</taxon>
        <taxon>Alvinellidae</taxon>
        <taxon>Paralvinella</taxon>
    </lineage>
</organism>
<dbReference type="PANTHER" id="PTHR24161:SF85">
    <property type="entry name" value="PALMITOYLTRANSFERASE HIP14"/>
    <property type="match status" value="1"/>
</dbReference>
<dbReference type="PROSITE" id="PS50088">
    <property type="entry name" value="ANK_REPEAT"/>
    <property type="match status" value="4"/>
</dbReference>
<evidence type="ECO:0000256" key="1">
    <source>
        <dbReference type="ARBA" id="ARBA00022737"/>
    </source>
</evidence>
<evidence type="ECO:0000313" key="7">
    <source>
        <dbReference type="Proteomes" id="UP001208570"/>
    </source>
</evidence>
<dbReference type="InterPro" id="IPR036770">
    <property type="entry name" value="Ankyrin_rpt-contain_sf"/>
</dbReference>
<sequence>MADEEREPTCNPIDPLLIKQEEYKPYPVQPNPPASPFPNGSTVKSAPPTEPSIDEYRNFDIVKATQYGIYERCVELVEDGYDVNQPDHENVTVLHWAAINNRQDIVRYYISKGAIVDKLGGDLNSSPLHWATRQGHLSMVVLLMSYGADPSLRDGEGCSCIHLAAQFGHTGIVAYFLAKGQDVDMQDKNGMTALMWSAYRVFGPDPARLLLTFNARISLVDKLYSNQALHWACLSGNHVVVKLLLDAGASLDAMNNKGQTPLDIAMEKKFTWVITKLREHLISQGIYKTGGFVNRLKSNPKIRRRIMQVFPFFAIFAIGFICEISVPWWLKFILFNCAFAIFSFVNRNFFDKDMMNVAPLSLYLATKFWMHVTWFVYFWP</sequence>
<proteinExistence type="predicted"/>
<feature type="repeat" description="ANK" evidence="3">
    <location>
        <begin position="89"/>
        <end position="121"/>
    </location>
</feature>
<evidence type="ECO:0000256" key="3">
    <source>
        <dbReference type="PROSITE-ProRule" id="PRU00023"/>
    </source>
</evidence>
<evidence type="ECO:0000256" key="4">
    <source>
        <dbReference type="SAM" id="MobiDB-lite"/>
    </source>
</evidence>
<dbReference type="SMART" id="SM00248">
    <property type="entry name" value="ANK"/>
    <property type="match status" value="6"/>
</dbReference>
<keyword evidence="2 3" id="KW-0040">ANK repeat</keyword>
<feature type="transmembrane region" description="Helical" evidence="5">
    <location>
        <begin position="332"/>
        <end position="350"/>
    </location>
</feature>
<keyword evidence="5" id="KW-0812">Transmembrane</keyword>
<keyword evidence="5" id="KW-1133">Transmembrane helix</keyword>
<accession>A0AAD9MVL0</accession>
<dbReference type="Gene3D" id="1.25.40.20">
    <property type="entry name" value="Ankyrin repeat-containing domain"/>
    <property type="match status" value="1"/>
</dbReference>
<feature type="repeat" description="ANK" evidence="3">
    <location>
        <begin position="156"/>
        <end position="188"/>
    </location>
</feature>
<feature type="region of interest" description="Disordered" evidence="4">
    <location>
        <begin position="1"/>
        <end position="51"/>
    </location>
</feature>
<feature type="transmembrane region" description="Helical" evidence="5">
    <location>
        <begin position="306"/>
        <end position="326"/>
    </location>
</feature>
<protein>
    <recommendedName>
        <fullName evidence="8">Palmitoyltransferase</fullName>
    </recommendedName>
</protein>
<reference evidence="6" key="1">
    <citation type="journal article" date="2023" name="Mol. Biol. Evol.">
        <title>Third-Generation Sequencing Reveals the Adaptive Role of the Epigenome in Three Deep-Sea Polychaetes.</title>
        <authorList>
            <person name="Perez M."/>
            <person name="Aroh O."/>
            <person name="Sun Y."/>
            <person name="Lan Y."/>
            <person name="Juniper S.K."/>
            <person name="Young C.R."/>
            <person name="Angers B."/>
            <person name="Qian P.Y."/>
        </authorList>
    </citation>
    <scope>NUCLEOTIDE SEQUENCE</scope>
    <source>
        <strain evidence="6">P08H-3</strain>
    </source>
</reference>
<evidence type="ECO:0000313" key="6">
    <source>
        <dbReference type="EMBL" id="KAK2144609.1"/>
    </source>
</evidence>
<dbReference type="AlphaFoldDB" id="A0AAD9MVL0"/>
<dbReference type="InterPro" id="IPR002110">
    <property type="entry name" value="Ankyrin_rpt"/>
</dbReference>
<evidence type="ECO:0000256" key="5">
    <source>
        <dbReference type="SAM" id="Phobius"/>
    </source>
</evidence>
<dbReference type="PRINTS" id="PR01415">
    <property type="entry name" value="ANKYRIN"/>
</dbReference>
<name>A0AAD9MVL0_9ANNE</name>
<dbReference type="SUPFAM" id="SSF48403">
    <property type="entry name" value="Ankyrin repeat"/>
    <property type="match status" value="1"/>
</dbReference>
<dbReference type="PROSITE" id="PS50297">
    <property type="entry name" value="ANK_REP_REGION"/>
    <property type="match status" value="4"/>
</dbReference>
<evidence type="ECO:0008006" key="8">
    <source>
        <dbReference type="Google" id="ProtNLM"/>
    </source>
</evidence>
<feature type="transmembrane region" description="Helical" evidence="5">
    <location>
        <begin position="362"/>
        <end position="379"/>
    </location>
</feature>
<feature type="compositionally biased region" description="Pro residues" evidence="4">
    <location>
        <begin position="27"/>
        <end position="36"/>
    </location>
</feature>
<feature type="repeat" description="ANK" evidence="3">
    <location>
        <begin position="224"/>
        <end position="256"/>
    </location>
</feature>
<keyword evidence="1" id="KW-0677">Repeat</keyword>
<keyword evidence="7" id="KW-1185">Reference proteome</keyword>
<dbReference type="EMBL" id="JAODUP010000743">
    <property type="protein sequence ID" value="KAK2144609.1"/>
    <property type="molecule type" value="Genomic_DNA"/>
</dbReference>
<comment type="caution">
    <text evidence="6">The sequence shown here is derived from an EMBL/GenBank/DDBJ whole genome shotgun (WGS) entry which is preliminary data.</text>
</comment>
<dbReference type="Proteomes" id="UP001208570">
    <property type="component" value="Unassembled WGS sequence"/>
</dbReference>
<gene>
    <name evidence="6" type="ORF">LSH36_743g00008</name>
</gene>
<evidence type="ECO:0000256" key="2">
    <source>
        <dbReference type="ARBA" id="ARBA00023043"/>
    </source>
</evidence>